<keyword evidence="2" id="KW-1185">Reference proteome</keyword>
<dbReference type="Proteomes" id="UP000826709">
    <property type="component" value="Chromosome"/>
</dbReference>
<evidence type="ECO:0000313" key="2">
    <source>
        <dbReference type="Proteomes" id="UP000826709"/>
    </source>
</evidence>
<dbReference type="AlphaFoldDB" id="A0A8G1EGH5"/>
<sequence length="254" mass="28405">MMDDIPQPVKILGLIAALFALCILSFGISLTTGAPVESGDPPAGIVEDGASYQVEWTPAAEPDVTVSLNSTFNWGSIWMSGEWRHTCGIYSVATSASPDRQKYRAITGQHTEVRVDTPEIDFIIFPHLKNPKYFGGRSDPERGMVIRETADEYYRCVAWEWAFTKLGATTSTISHYAIWDLRLPPDRSCQSTVTDAVDMIHGEEIMQRWNMTIDPLPNPEELSGEELARHGIRQESWGQYFATGAVHLTPERKK</sequence>
<organism evidence="1 2">
    <name type="scientific">Methanofollis formosanus</name>
    <dbReference type="NCBI Taxonomy" id="299308"/>
    <lineage>
        <taxon>Archaea</taxon>
        <taxon>Methanobacteriati</taxon>
        <taxon>Methanobacteriota</taxon>
        <taxon>Stenosarchaea group</taxon>
        <taxon>Methanomicrobia</taxon>
        <taxon>Methanomicrobiales</taxon>
        <taxon>Methanomicrobiaceae</taxon>
        <taxon>Methanofollis</taxon>
    </lineage>
</organism>
<name>A0A8G1EGH5_9EURY</name>
<proteinExistence type="predicted"/>
<dbReference type="KEGG" id="mfk:E2N92_06775"/>
<accession>A0A8G1EGH5</accession>
<protein>
    <submittedName>
        <fullName evidence="1">Uncharacterized protein</fullName>
    </submittedName>
</protein>
<gene>
    <name evidence="1" type="ORF">E2N92_06775</name>
</gene>
<reference evidence="1" key="1">
    <citation type="journal article" date="2005" name="Int. J. Syst. Evol. Microbiol.">
        <title>Methanofollis formosanus sp. nov., isolated from a fish pond.</title>
        <authorList>
            <person name="Wu S.Y."/>
            <person name="Chen S.C."/>
            <person name="Lai M.C."/>
        </authorList>
    </citation>
    <scope>NUCLEOTIDE SEQUENCE</scope>
    <source>
        <strain evidence="1">ML15</strain>
    </source>
</reference>
<evidence type="ECO:0000313" key="1">
    <source>
        <dbReference type="EMBL" id="QYZ79156.1"/>
    </source>
</evidence>
<reference evidence="1" key="2">
    <citation type="submission" date="2019-03" db="EMBL/GenBank/DDBJ databases">
        <authorList>
            <person name="Chen S.-C."/>
            <person name="Wu S.-Y."/>
            <person name="Lai M.-C."/>
        </authorList>
    </citation>
    <scope>NUCLEOTIDE SEQUENCE</scope>
    <source>
        <strain evidence="1">ML15</strain>
    </source>
</reference>
<dbReference type="EMBL" id="CP037968">
    <property type="protein sequence ID" value="QYZ79156.1"/>
    <property type="molecule type" value="Genomic_DNA"/>
</dbReference>